<dbReference type="InterPro" id="IPR036390">
    <property type="entry name" value="WH_DNA-bd_sf"/>
</dbReference>
<dbReference type="InterPro" id="IPR011991">
    <property type="entry name" value="ArsR-like_HTH"/>
</dbReference>
<organism evidence="5 6">
    <name type="scientific">Desulfoferula mesophila</name>
    <dbReference type="NCBI Taxonomy" id="3058419"/>
    <lineage>
        <taxon>Bacteria</taxon>
        <taxon>Pseudomonadati</taxon>
        <taxon>Thermodesulfobacteriota</taxon>
        <taxon>Desulfarculia</taxon>
        <taxon>Desulfarculales</taxon>
        <taxon>Desulfarculaceae</taxon>
        <taxon>Desulfoferula</taxon>
    </lineage>
</organism>
<evidence type="ECO:0000313" key="6">
    <source>
        <dbReference type="Proteomes" id="UP001366166"/>
    </source>
</evidence>
<dbReference type="InterPro" id="IPR036388">
    <property type="entry name" value="WH-like_DNA-bd_sf"/>
</dbReference>
<evidence type="ECO:0000313" key="5">
    <source>
        <dbReference type="EMBL" id="BEQ14589.1"/>
    </source>
</evidence>
<dbReference type="CDD" id="cd00090">
    <property type="entry name" value="HTH_ARSR"/>
    <property type="match status" value="1"/>
</dbReference>
<dbReference type="Gene3D" id="1.10.10.10">
    <property type="entry name" value="Winged helix-like DNA-binding domain superfamily/Winged helix DNA-binding domain"/>
    <property type="match status" value="1"/>
</dbReference>
<dbReference type="Pfam" id="PF12802">
    <property type="entry name" value="MarR_2"/>
    <property type="match status" value="1"/>
</dbReference>
<dbReference type="AlphaFoldDB" id="A0AAU9EN21"/>
<keyword evidence="3" id="KW-0804">Transcription</keyword>
<sequence length="164" mass="18252">MAKSSDIKSKDSIPGLPTAFDLENGVNLARNCVAYNLRRAARLVSQAYDQALKPIGLKVTQFSLLASFAMAPDSKISELADWLGMDRTTLSRNLRVLEKRGLIELTQGQDRREVNVRITEEGMRTFKKALPYWARAQKEVVGNIGQDSWSSLAKELRSLVAGLK</sequence>
<keyword evidence="1" id="KW-0805">Transcription regulation</keyword>
<dbReference type="PANTHER" id="PTHR42756">
    <property type="entry name" value="TRANSCRIPTIONAL REGULATOR, MARR"/>
    <property type="match status" value="1"/>
</dbReference>
<evidence type="ECO:0000256" key="3">
    <source>
        <dbReference type="ARBA" id="ARBA00023163"/>
    </source>
</evidence>
<dbReference type="GO" id="GO:0003700">
    <property type="term" value="F:DNA-binding transcription factor activity"/>
    <property type="evidence" value="ECO:0007669"/>
    <property type="project" value="InterPro"/>
</dbReference>
<evidence type="ECO:0000256" key="2">
    <source>
        <dbReference type="ARBA" id="ARBA00023125"/>
    </source>
</evidence>
<dbReference type="PRINTS" id="PR00598">
    <property type="entry name" value="HTHMARR"/>
</dbReference>
<dbReference type="KEGG" id="dmp:FAK_16550"/>
<dbReference type="InterPro" id="IPR000835">
    <property type="entry name" value="HTH_MarR-typ"/>
</dbReference>
<accession>A0AAU9EN21</accession>
<evidence type="ECO:0000259" key="4">
    <source>
        <dbReference type="PROSITE" id="PS50995"/>
    </source>
</evidence>
<dbReference type="SUPFAM" id="SSF46785">
    <property type="entry name" value="Winged helix' DNA-binding domain"/>
    <property type="match status" value="1"/>
</dbReference>
<dbReference type="PROSITE" id="PS50995">
    <property type="entry name" value="HTH_MARR_2"/>
    <property type="match status" value="1"/>
</dbReference>
<keyword evidence="2" id="KW-0238">DNA-binding</keyword>
<evidence type="ECO:0000256" key="1">
    <source>
        <dbReference type="ARBA" id="ARBA00023015"/>
    </source>
</evidence>
<keyword evidence="6" id="KW-1185">Reference proteome</keyword>
<dbReference type="RefSeq" id="WP_338606292.1">
    <property type="nucleotide sequence ID" value="NZ_AP028679.1"/>
</dbReference>
<dbReference type="EMBL" id="AP028679">
    <property type="protein sequence ID" value="BEQ14589.1"/>
    <property type="molecule type" value="Genomic_DNA"/>
</dbReference>
<dbReference type="GO" id="GO:0003677">
    <property type="term" value="F:DNA binding"/>
    <property type="evidence" value="ECO:0007669"/>
    <property type="project" value="UniProtKB-KW"/>
</dbReference>
<protein>
    <submittedName>
        <fullName evidence="5">Transcriptional regulator</fullName>
    </submittedName>
</protein>
<reference evidence="6" key="1">
    <citation type="journal article" date="2023" name="Arch. Microbiol.">
        <title>Desulfoferula mesophilus gen. nov. sp. nov., a mesophilic sulfate-reducing bacterium isolated from a brackish lake sediment.</title>
        <authorList>
            <person name="Watanabe T."/>
            <person name="Yabe T."/>
            <person name="Tsuji J.M."/>
            <person name="Fukui M."/>
        </authorList>
    </citation>
    <scope>NUCLEOTIDE SEQUENCE [LARGE SCALE GENOMIC DNA]</scope>
    <source>
        <strain evidence="6">12FAK</strain>
    </source>
</reference>
<dbReference type="SMART" id="SM00347">
    <property type="entry name" value="HTH_MARR"/>
    <property type="match status" value="1"/>
</dbReference>
<dbReference type="PANTHER" id="PTHR42756:SF1">
    <property type="entry name" value="TRANSCRIPTIONAL REPRESSOR OF EMRAB OPERON"/>
    <property type="match status" value="1"/>
</dbReference>
<gene>
    <name evidence="5" type="ORF">FAK_16550</name>
</gene>
<name>A0AAU9EN21_9BACT</name>
<dbReference type="Proteomes" id="UP001366166">
    <property type="component" value="Chromosome"/>
</dbReference>
<proteinExistence type="predicted"/>
<feature type="domain" description="HTH marR-type" evidence="4">
    <location>
        <begin position="30"/>
        <end position="164"/>
    </location>
</feature>